<evidence type="ECO:0000259" key="1">
    <source>
        <dbReference type="Pfam" id="PF07727"/>
    </source>
</evidence>
<dbReference type="PANTHER" id="PTHR11439">
    <property type="entry name" value="GAG-POL-RELATED RETROTRANSPOSON"/>
    <property type="match status" value="1"/>
</dbReference>
<gene>
    <name evidence="2" type="ORF">EPI10_016889</name>
</gene>
<comment type="caution">
    <text evidence="2">The sequence shown here is derived from an EMBL/GenBank/DDBJ whole genome shotgun (WGS) entry which is preliminary data.</text>
</comment>
<evidence type="ECO:0000313" key="2">
    <source>
        <dbReference type="EMBL" id="KAA3471249.1"/>
    </source>
</evidence>
<dbReference type="InterPro" id="IPR013103">
    <property type="entry name" value="RVT_2"/>
</dbReference>
<dbReference type="OrthoDB" id="1001503at2759"/>
<reference evidence="3" key="1">
    <citation type="journal article" date="2019" name="Plant Biotechnol. J.">
        <title>Genome sequencing of the Australian wild diploid species Gossypium australe highlights disease resistance and delayed gland morphogenesis.</title>
        <authorList>
            <person name="Cai Y."/>
            <person name="Cai X."/>
            <person name="Wang Q."/>
            <person name="Wang P."/>
            <person name="Zhang Y."/>
            <person name="Cai C."/>
            <person name="Xu Y."/>
            <person name="Wang K."/>
            <person name="Zhou Z."/>
            <person name="Wang C."/>
            <person name="Geng S."/>
            <person name="Li B."/>
            <person name="Dong Q."/>
            <person name="Hou Y."/>
            <person name="Wang H."/>
            <person name="Ai P."/>
            <person name="Liu Z."/>
            <person name="Yi F."/>
            <person name="Sun M."/>
            <person name="An G."/>
            <person name="Cheng J."/>
            <person name="Zhang Y."/>
            <person name="Shi Q."/>
            <person name="Xie Y."/>
            <person name="Shi X."/>
            <person name="Chang Y."/>
            <person name="Huang F."/>
            <person name="Chen Y."/>
            <person name="Hong S."/>
            <person name="Mi L."/>
            <person name="Sun Q."/>
            <person name="Zhang L."/>
            <person name="Zhou B."/>
            <person name="Peng R."/>
            <person name="Zhang X."/>
            <person name="Liu F."/>
        </authorList>
    </citation>
    <scope>NUCLEOTIDE SEQUENCE [LARGE SCALE GENOMIC DNA]</scope>
    <source>
        <strain evidence="3">cv. PA1801</strain>
    </source>
</reference>
<feature type="domain" description="Reverse transcriptase Ty1/copia-type" evidence="1">
    <location>
        <begin position="2"/>
        <end position="157"/>
    </location>
</feature>
<dbReference type="Proteomes" id="UP000325315">
    <property type="component" value="Unassembled WGS sequence"/>
</dbReference>
<name>A0A5B6VPH8_9ROSI</name>
<dbReference type="EMBL" id="SMMG02000006">
    <property type="protein sequence ID" value="KAA3471249.1"/>
    <property type="molecule type" value="Genomic_DNA"/>
</dbReference>
<sequence length="273" mass="31314">MHNWPLFQMDVCNAFLKGDLYEEVYMGIPEGFHKQGEYKASRQWNLKLTEVLVVGGYIQSRYDYLLFTKRQGNNIVILLVYVDDLLIFGNDIGTVNELKNVLHQNFKMKDLSDLKYFLDIGVAQSNKGIVLNQRKYTLELIEDVGLGEAKPANTPLEQNQKLTLFIHKPEKAHLEASLLVVRYIKKDPSQQILLSASGKSQLVVYYDSNWTTYPMSRSSIIGFCVKLRDSLIFWKLKKQSTVPCSSTEVEYRSMAAIVAKSVWLDALKEICLE</sequence>
<dbReference type="SUPFAM" id="SSF56672">
    <property type="entry name" value="DNA/RNA polymerases"/>
    <property type="match status" value="1"/>
</dbReference>
<dbReference type="AlphaFoldDB" id="A0A5B6VPH8"/>
<dbReference type="InterPro" id="IPR043502">
    <property type="entry name" value="DNA/RNA_pol_sf"/>
</dbReference>
<proteinExistence type="predicted"/>
<keyword evidence="3" id="KW-1185">Reference proteome</keyword>
<accession>A0A5B6VPH8</accession>
<organism evidence="2 3">
    <name type="scientific">Gossypium australe</name>
    <dbReference type="NCBI Taxonomy" id="47621"/>
    <lineage>
        <taxon>Eukaryota</taxon>
        <taxon>Viridiplantae</taxon>
        <taxon>Streptophyta</taxon>
        <taxon>Embryophyta</taxon>
        <taxon>Tracheophyta</taxon>
        <taxon>Spermatophyta</taxon>
        <taxon>Magnoliopsida</taxon>
        <taxon>eudicotyledons</taxon>
        <taxon>Gunneridae</taxon>
        <taxon>Pentapetalae</taxon>
        <taxon>rosids</taxon>
        <taxon>malvids</taxon>
        <taxon>Malvales</taxon>
        <taxon>Malvaceae</taxon>
        <taxon>Malvoideae</taxon>
        <taxon>Gossypium</taxon>
    </lineage>
</organism>
<evidence type="ECO:0000313" key="3">
    <source>
        <dbReference type="Proteomes" id="UP000325315"/>
    </source>
</evidence>
<protein>
    <submittedName>
        <fullName evidence="2">Protein detoxification 35</fullName>
    </submittedName>
</protein>
<dbReference type="CDD" id="cd09272">
    <property type="entry name" value="RNase_HI_RT_Ty1"/>
    <property type="match status" value="1"/>
</dbReference>
<dbReference type="PANTHER" id="PTHR11439:SF499">
    <property type="entry name" value="PPC DOMAIN-CONTAINING PROTEIN"/>
    <property type="match status" value="1"/>
</dbReference>
<dbReference type="Pfam" id="PF07727">
    <property type="entry name" value="RVT_2"/>
    <property type="match status" value="1"/>
</dbReference>